<gene>
    <name evidence="3" type="ORF">NHU_02011</name>
</gene>
<reference evidence="3 4" key="1">
    <citation type="submission" date="2015-02" db="EMBL/GenBank/DDBJ databases">
        <title>Genome sequene of Rhodovulum sulfidophilum DSM 2351.</title>
        <authorList>
            <person name="Nagao N."/>
        </authorList>
    </citation>
    <scope>NUCLEOTIDE SEQUENCE [LARGE SCALE GENOMIC DNA]</scope>
    <source>
        <strain evidence="3 4">DSM 2351</strain>
    </source>
</reference>
<dbReference type="PATRIC" id="fig|35806.4.peg.2072"/>
<dbReference type="InterPro" id="IPR000868">
    <property type="entry name" value="Isochorismatase-like_dom"/>
</dbReference>
<sequence>MMTKALILVDVQNEYFDGGKLPLPDMDEALTHIEALLTCFRSNRAPIFHIQHFALTADGPFTLGSPGAELHDRVKPQLTMQPPEIVIPKYYTNAFRMTWLAAALQGSGVSEVVVVGAMVQNCIDATVRGADDFGFKVTVASDACAAAPITLKDGRVIEAATVHDLFLEALNNVADVLPTTEVIAVIEQERDHAADHVSWGG</sequence>
<accession>A0A0D6B2D1</accession>
<dbReference type="Proteomes" id="UP000064912">
    <property type="component" value="Chromosome"/>
</dbReference>
<evidence type="ECO:0000259" key="2">
    <source>
        <dbReference type="Pfam" id="PF00857"/>
    </source>
</evidence>
<dbReference type="GO" id="GO:0016787">
    <property type="term" value="F:hydrolase activity"/>
    <property type="evidence" value="ECO:0007669"/>
    <property type="project" value="UniProtKB-KW"/>
</dbReference>
<evidence type="ECO:0000313" key="3">
    <source>
        <dbReference type="EMBL" id="BAQ69166.1"/>
    </source>
</evidence>
<dbReference type="AlphaFoldDB" id="A0A0D6B2D1"/>
<dbReference type="InterPro" id="IPR036380">
    <property type="entry name" value="Isochorismatase-like_sf"/>
</dbReference>
<dbReference type="InterPro" id="IPR050272">
    <property type="entry name" value="Isochorismatase-like_hydrls"/>
</dbReference>
<dbReference type="PANTHER" id="PTHR43540">
    <property type="entry name" value="PEROXYUREIDOACRYLATE/UREIDOACRYLATE AMIDOHYDROLASE-RELATED"/>
    <property type="match status" value="1"/>
</dbReference>
<name>A0A0D6B2D1_RHOSU</name>
<dbReference type="Gene3D" id="3.40.50.850">
    <property type="entry name" value="Isochorismatase-like"/>
    <property type="match status" value="1"/>
</dbReference>
<dbReference type="Pfam" id="PF00857">
    <property type="entry name" value="Isochorismatase"/>
    <property type="match status" value="1"/>
</dbReference>
<dbReference type="SUPFAM" id="SSF52499">
    <property type="entry name" value="Isochorismatase-like hydrolases"/>
    <property type="match status" value="1"/>
</dbReference>
<organism evidence="3 4">
    <name type="scientific">Rhodovulum sulfidophilum</name>
    <name type="common">Rhodobacter sulfidophilus</name>
    <dbReference type="NCBI Taxonomy" id="35806"/>
    <lineage>
        <taxon>Bacteria</taxon>
        <taxon>Pseudomonadati</taxon>
        <taxon>Pseudomonadota</taxon>
        <taxon>Alphaproteobacteria</taxon>
        <taxon>Rhodobacterales</taxon>
        <taxon>Paracoccaceae</taxon>
        <taxon>Rhodovulum</taxon>
    </lineage>
</organism>
<dbReference type="KEGG" id="rsu:NHU_02011"/>
<proteinExistence type="predicted"/>
<evidence type="ECO:0000256" key="1">
    <source>
        <dbReference type="ARBA" id="ARBA00022801"/>
    </source>
</evidence>
<feature type="domain" description="Isochorismatase-like" evidence="2">
    <location>
        <begin position="5"/>
        <end position="148"/>
    </location>
</feature>
<keyword evidence="1 3" id="KW-0378">Hydrolase</keyword>
<protein>
    <submittedName>
        <fullName evidence="3">Isochorismatase hydrolase</fullName>
    </submittedName>
</protein>
<dbReference type="EMBL" id="AP014800">
    <property type="protein sequence ID" value="BAQ69166.1"/>
    <property type="molecule type" value="Genomic_DNA"/>
</dbReference>
<evidence type="ECO:0000313" key="4">
    <source>
        <dbReference type="Proteomes" id="UP000064912"/>
    </source>
</evidence>
<dbReference type="PANTHER" id="PTHR43540:SF1">
    <property type="entry name" value="ISOCHORISMATASE HYDROLASE"/>
    <property type="match status" value="1"/>
</dbReference>